<keyword evidence="2" id="KW-0378">Hydrolase</keyword>
<evidence type="ECO:0000313" key="2">
    <source>
        <dbReference type="EMBL" id="RSX56133.1"/>
    </source>
</evidence>
<gene>
    <name evidence="2" type="ORF">D2E26_0696</name>
</gene>
<comment type="caution">
    <text evidence="2">The sequence shown here is derived from an EMBL/GenBank/DDBJ whole genome shotgun (WGS) entry which is preliminary data.</text>
</comment>
<evidence type="ECO:0000313" key="3">
    <source>
        <dbReference type="Proteomes" id="UP000287609"/>
    </source>
</evidence>
<dbReference type="Gene3D" id="1.10.3210.10">
    <property type="entry name" value="Hypothetical protein af1432"/>
    <property type="match status" value="1"/>
</dbReference>
<accession>A0A430FTB9</accession>
<sequence>MTYLSDERIEQIVQHYGAEILDHDNMQVMQDAFQHGRISTYDHSVRVACLAVKLADRLHLWRRVDLKSLVRAALLHDYFLYDWHHHDGGTHRWHGFRHGRTAATNAHRDFNLNHVEHNSIHRHMFPLTPIPPKHIEGWLVTFADKISATVETLFHR</sequence>
<dbReference type="EMBL" id="QXGM01000001">
    <property type="protein sequence ID" value="RSX56133.1"/>
    <property type="molecule type" value="Genomic_DNA"/>
</dbReference>
<dbReference type="CDD" id="cd00077">
    <property type="entry name" value="HDc"/>
    <property type="match status" value="1"/>
</dbReference>
<name>A0A430FTB9_9BIFI</name>
<dbReference type="InterPro" id="IPR003607">
    <property type="entry name" value="HD/PDEase_dom"/>
</dbReference>
<dbReference type="RefSeq" id="WP_241218840.1">
    <property type="nucleotide sequence ID" value="NZ_QXGM01000001.1"/>
</dbReference>
<keyword evidence="3" id="KW-1185">Reference proteome</keyword>
<dbReference type="Proteomes" id="UP000287609">
    <property type="component" value="Unassembled WGS sequence"/>
</dbReference>
<dbReference type="AlphaFoldDB" id="A0A430FTB9"/>
<organism evidence="2 3">
    <name type="scientific">Bifidobacterium dolichotidis</name>
    <dbReference type="NCBI Taxonomy" id="2306976"/>
    <lineage>
        <taxon>Bacteria</taxon>
        <taxon>Bacillati</taxon>
        <taxon>Actinomycetota</taxon>
        <taxon>Actinomycetes</taxon>
        <taxon>Bifidobacteriales</taxon>
        <taxon>Bifidobacteriaceae</taxon>
        <taxon>Bifidobacterium</taxon>
    </lineage>
</organism>
<feature type="domain" description="HD" evidence="1">
    <location>
        <begin position="40"/>
        <end position="148"/>
    </location>
</feature>
<dbReference type="GO" id="GO:0016787">
    <property type="term" value="F:hydrolase activity"/>
    <property type="evidence" value="ECO:0007669"/>
    <property type="project" value="UniProtKB-KW"/>
</dbReference>
<protein>
    <submittedName>
        <fullName evidence="2">Phosphohydrolase</fullName>
    </submittedName>
</protein>
<proteinExistence type="predicted"/>
<dbReference type="Pfam" id="PF01966">
    <property type="entry name" value="HD"/>
    <property type="match status" value="1"/>
</dbReference>
<evidence type="ECO:0000259" key="1">
    <source>
        <dbReference type="Pfam" id="PF01966"/>
    </source>
</evidence>
<reference evidence="2 3" key="1">
    <citation type="submission" date="2018-09" db="EMBL/GenBank/DDBJ databases">
        <title>Characterization of the phylogenetic diversity of five novel species belonging to the genus Bifidobacterium.</title>
        <authorList>
            <person name="Lugli G.A."/>
            <person name="Duranti S."/>
            <person name="Milani C."/>
        </authorList>
    </citation>
    <scope>NUCLEOTIDE SEQUENCE [LARGE SCALE GENOMIC DNA]</scope>
    <source>
        <strain evidence="2 3">2036B</strain>
    </source>
</reference>
<dbReference type="SUPFAM" id="SSF109604">
    <property type="entry name" value="HD-domain/PDEase-like"/>
    <property type="match status" value="1"/>
</dbReference>
<dbReference type="InterPro" id="IPR006674">
    <property type="entry name" value="HD_domain"/>
</dbReference>